<evidence type="ECO:0000313" key="2">
    <source>
        <dbReference type="EMBL" id="TVU20688.1"/>
    </source>
</evidence>
<evidence type="ECO:0000256" key="1">
    <source>
        <dbReference type="SAM" id="MobiDB-lite"/>
    </source>
</evidence>
<dbReference type="EMBL" id="RWGY01000028">
    <property type="protein sequence ID" value="TVU20688.1"/>
    <property type="molecule type" value="Genomic_DNA"/>
</dbReference>
<dbReference type="Proteomes" id="UP000324897">
    <property type="component" value="Unassembled WGS sequence"/>
</dbReference>
<dbReference type="Gramene" id="TVU20688">
    <property type="protein sequence ID" value="TVU20688"/>
    <property type="gene ID" value="EJB05_32872"/>
</dbReference>
<dbReference type="GO" id="GO:0004497">
    <property type="term" value="F:monooxygenase activity"/>
    <property type="evidence" value="ECO:0007669"/>
    <property type="project" value="InterPro"/>
</dbReference>
<protein>
    <submittedName>
        <fullName evidence="2">Uncharacterized protein</fullName>
    </submittedName>
</protein>
<organism evidence="2 3">
    <name type="scientific">Eragrostis curvula</name>
    <name type="common">weeping love grass</name>
    <dbReference type="NCBI Taxonomy" id="38414"/>
    <lineage>
        <taxon>Eukaryota</taxon>
        <taxon>Viridiplantae</taxon>
        <taxon>Streptophyta</taxon>
        <taxon>Embryophyta</taxon>
        <taxon>Tracheophyta</taxon>
        <taxon>Spermatophyta</taxon>
        <taxon>Magnoliopsida</taxon>
        <taxon>Liliopsida</taxon>
        <taxon>Poales</taxon>
        <taxon>Poaceae</taxon>
        <taxon>PACMAD clade</taxon>
        <taxon>Chloridoideae</taxon>
        <taxon>Eragrostideae</taxon>
        <taxon>Eragrostidinae</taxon>
        <taxon>Eragrostis</taxon>
    </lineage>
</organism>
<feature type="non-terminal residue" evidence="2">
    <location>
        <position position="1"/>
    </location>
</feature>
<name>A0A5J9UC38_9POAL</name>
<dbReference type="GO" id="GO:0016705">
    <property type="term" value="F:oxidoreductase activity, acting on paired donors, with incorporation or reduction of molecular oxygen"/>
    <property type="evidence" value="ECO:0007669"/>
    <property type="project" value="InterPro"/>
</dbReference>
<gene>
    <name evidence="2" type="ORF">EJB05_32872</name>
</gene>
<reference evidence="2 3" key="1">
    <citation type="journal article" date="2019" name="Sci. Rep.">
        <title>A high-quality genome of Eragrostis curvula grass provides insights into Poaceae evolution and supports new strategies to enhance forage quality.</title>
        <authorList>
            <person name="Carballo J."/>
            <person name="Santos B.A.C.M."/>
            <person name="Zappacosta D."/>
            <person name="Garbus I."/>
            <person name="Selva J.P."/>
            <person name="Gallo C.A."/>
            <person name="Diaz A."/>
            <person name="Albertini E."/>
            <person name="Caccamo M."/>
            <person name="Echenique V."/>
        </authorList>
    </citation>
    <scope>NUCLEOTIDE SEQUENCE [LARGE SCALE GENOMIC DNA]</scope>
    <source>
        <strain evidence="3">cv. Victoria</strain>
        <tissue evidence="2">Leaf</tissue>
    </source>
</reference>
<feature type="compositionally biased region" description="Gly residues" evidence="1">
    <location>
        <begin position="1"/>
        <end position="10"/>
    </location>
</feature>
<evidence type="ECO:0000313" key="3">
    <source>
        <dbReference type="Proteomes" id="UP000324897"/>
    </source>
</evidence>
<feature type="region of interest" description="Disordered" evidence="1">
    <location>
        <begin position="1"/>
        <end position="23"/>
    </location>
</feature>
<comment type="caution">
    <text evidence="2">The sequence shown here is derived from an EMBL/GenBank/DDBJ whole genome shotgun (WGS) entry which is preliminary data.</text>
</comment>
<dbReference type="GO" id="GO:0020037">
    <property type="term" value="F:heme binding"/>
    <property type="evidence" value="ECO:0007669"/>
    <property type="project" value="InterPro"/>
</dbReference>
<dbReference type="AlphaFoldDB" id="A0A5J9UC38"/>
<dbReference type="OrthoDB" id="2789670at2759"/>
<keyword evidence="3" id="KW-1185">Reference proteome</keyword>
<proteinExistence type="predicted"/>
<dbReference type="InterPro" id="IPR036396">
    <property type="entry name" value="Cyt_P450_sf"/>
</dbReference>
<accession>A0A5J9UC38</accession>
<sequence length="88" mass="9253">MAGSDGGNGRQGEVDARAKGTTDWSLNGVPLELLLDDQTIQRYDAPKGTVVVINAWAISRDPREIIDLLGLLSSGFADLGLASLASQN</sequence>
<dbReference type="SUPFAM" id="SSF48264">
    <property type="entry name" value="Cytochrome P450"/>
    <property type="match status" value="1"/>
</dbReference>
<dbReference type="GO" id="GO:0005506">
    <property type="term" value="F:iron ion binding"/>
    <property type="evidence" value="ECO:0007669"/>
    <property type="project" value="InterPro"/>
</dbReference>